<evidence type="ECO:0000313" key="14">
    <source>
        <dbReference type="EMBL" id="QEI09569.1"/>
    </source>
</evidence>
<comment type="similarity">
    <text evidence="2">Belongs to the LolB family.</text>
</comment>
<dbReference type="Pfam" id="PF03550">
    <property type="entry name" value="LolB"/>
    <property type="match status" value="1"/>
</dbReference>
<dbReference type="SUPFAM" id="SSF89392">
    <property type="entry name" value="Prokaryotic lipoproteins and lipoprotein localization factors"/>
    <property type="match status" value="1"/>
</dbReference>
<evidence type="ECO:0000256" key="11">
    <source>
        <dbReference type="ARBA" id="ARBA00023237"/>
    </source>
</evidence>
<evidence type="ECO:0000256" key="5">
    <source>
        <dbReference type="ARBA" id="ARBA00022448"/>
    </source>
</evidence>
<dbReference type="InterPro" id="IPR029046">
    <property type="entry name" value="LolA/LolB/LppX"/>
</dbReference>
<keyword evidence="9" id="KW-0564">Palmitate</keyword>
<evidence type="ECO:0000256" key="9">
    <source>
        <dbReference type="ARBA" id="ARBA00023139"/>
    </source>
</evidence>
<dbReference type="GO" id="GO:0015031">
    <property type="term" value="P:protein transport"/>
    <property type="evidence" value="ECO:0007669"/>
    <property type="project" value="UniProtKB-KW"/>
</dbReference>
<evidence type="ECO:0000256" key="4">
    <source>
        <dbReference type="ARBA" id="ARBA00016202"/>
    </source>
</evidence>
<accession>A0A5C0B3U6</accession>
<name>A0A5C0B3U6_9BURK</name>
<keyword evidence="10" id="KW-0143">Chaperone</keyword>
<dbReference type="GO" id="GO:0009279">
    <property type="term" value="C:cell outer membrane"/>
    <property type="evidence" value="ECO:0007669"/>
    <property type="project" value="UniProtKB-SubCell"/>
</dbReference>
<evidence type="ECO:0000256" key="10">
    <source>
        <dbReference type="ARBA" id="ARBA00023186"/>
    </source>
</evidence>
<keyword evidence="6 13" id="KW-0732">Signal</keyword>
<protein>
    <recommendedName>
        <fullName evidence="4">Outer-membrane lipoprotein LolB</fullName>
    </recommendedName>
</protein>
<keyword evidence="12 14" id="KW-0449">Lipoprotein</keyword>
<keyword evidence="15" id="KW-1185">Reference proteome</keyword>
<dbReference type="CDD" id="cd16326">
    <property type="entry name" value="LolB"/>
    <property type="match status" value="1"/>
</dbReference>
<dbReference type="OrthoDB" id="5296388at2"/>
<feature type="chain" id="PRO_5022673782" description="Outer-membrane lipoprotein LolB" evidence="13">
    <location>
        <begin position="22"/>
        <end position="192"/>
    </location>
</feature>
<proteinExistence type="inferred from homology"/>
<evidence type="ECO:0000256" key="13">
    <source>
        <dbReference type="SAM" id="SignalP"/>
    </source>
</evidence>
<evidence type="ECO:0000256" key="12">
    <source>
        <dbReference type="ARBA" id="ARBA00023288"/>
    </source>
</evidence>
<keyword evidence="7" id="KW-0653">Protein transport</keyword>
<keyword evidence="11" id="KW-0998">Cell outer membrane</keyword>
<gene>
    <name evidence="14" type="primary">lolB</name>
    <name evidence="14" type="ORF">FXN63_26030</name>
</gene>
<dbReference type="Gene3D" id="2.50.20.10">
    <property type="entry name" value="Lipoprotein localisation LolA/LolB/LppX"/>
    <property type="match status" value="1"/>
</dbReference>
<comment type="subunit">
    <text evidence="3">Monomer.</text>
</comment>
<evidence type="ECO:0000256" key="7">
    <source>
        <dbReference type="ARBA" id="ARBA00022927"/>
    </source>
</evidence>
<dbReference type="KEGG" id="pacr:FXN63_26030"/>
<sequence>MRRGRRMLLTLAAASVLAACATPQRIAKNEEGDAATTISRVGRFALRVQRPMEEPEAIQGGFAWQDDGRKLVLDLANPLGTTLARVESGPDGAMLRESNGRETFAADPDGLAARALGSPIPVAGLRDWLRGRVADAPRGQVSARDEKSRATAFEQDGWDVRVSQYDDTGPVRLHMTRAEPGRTIDLRLVITE</sequence>
<evidence type="ECO:0000256" key="2">
    <source>
        <dbReference type="ARBA" id="ARBA00009696"/>
    </source>
</evidence>
<keyword evidence="5" id="KW-0813">Transport</keyword>
<evidence type="ECO:0000256" key="3">
    <source>
        <dbReference type="ARBA" id="ARBA00011245"/>
    </source>
</evidence>
<dbReference type="EMBL" id="CP043046">
    <property type="protein sequence ID" value="QEI09569.1"/>
    <property type="molecule type" value="Genomic_DNA"/>
</dbReference>
<keyword evidence="8" id="KW-0472">Membrane</keyword>
<evidence type="ECO:0000256" key="8">
    <source>
        <dbReference type="ARBA" id="ARBA00023136"/>
    </source>
</evidence>
<organism evidence="14 15">
    <name type="scientific">Pigmentiphaga aceris</name>
    <dbReference type="NCBI Taxonomy" id="1940612"/>
    <lineage>
        <taxon>Bacteria</taxon>
        <taxon>Pseudomonadati</taxon>
        <taxon>Pseudomonadota</taxon>
        <taxon>Betaproteobacteria</taxon>
        <taxon>Burkholderiales</taxon>
        <taxon>Alcaligenaceae</taxon>
        <taxon>Pigmentiphaga</taxon>
    </lineage>
</organism>
<dbReference type="NCBIfam" id="TIGR00548">
    <property type="entry name" value="lolB"/>
    <property type="match status" value="1"/>
</dbReference>
<dbReference type="AlphaFoldDB" id="A0A5C0B3U6"/>
<dbReference type="InterPro" id="IPR004565">
    <property type="entry name" value="OM_lipoprot_LolB"/>
</dbReference>
<evidence type="ECO:0000256" key="1">
    <source>
        <dbReference type="ARBA" id="ARBA00004459"/>
    </source>
</evidence>
<comment type="subcellular location">
    <subcellularLocation>
        <location evidence="1">Cell outer membrane</location>
        <topology evidence="1">Lipid-anchor</topology>
    </subcellularLocation>
</comment>
<feature type="signal peptide" evidence="13">
    <location>
        <begin position="1"/>
        <end position="21"/>
    </location>
</feature>
<evidence type="ECO:0000256" key="6">
    <source>
        <dbReference type="ARBA" id="ARBA00022729"/>
    </source>
</evidence>
<reference evidence="14 15" key="1">
    <citation type="submission" date="2019-08" db="EMBL/GenBank/DDBJ databases">
        <title>Amphibian skin-associated Pigmentiphaga: genome sequence and occurrence across geography and hosts.</title>
        <authorList>
            <person name="Bletz M.C."/>
            <person name="Bunk B."/>
            <person name="Sproeer C."/>
            <person name="Biwer P."/>
            <person name="Reiter S."/>
            <person name="Rabemananjara F.C.E."/>
            <person name="Schulz S."/>
            <person name="Overmann J."/>
            <person name="Vences M."/>
        </authorList>
    </citation>
    <scope>NUCLEOTIDE SEQUENCE [LARGE SCALE GENOMIC DNA]</scope>
    <source>
        <strain evidence="14 15">Mada1488</strain>
    </source>
</reference>
<dbReference type="Proteomes" id="UP000325161">
    <property type="component" value="Chromosome"/>
</dbReference>
<dbReference type="PROSITE" id="PS51257">
    <property type="entry name" value="PROKAR_LIPOPROTEIN"/>
    <property type="match status" value="1"/>
</dbReference>
<evidence type="ECO:0000313" key="15">
    <source>
        <dbReference type="Proteomes" id="UP000325161"/>
    </source>
</evidence>